<sequence>MKRRRVEVCSIVATRFGAPQFSALSLSQVLRYTISHHCMIVRKKFIGANHPNTSRRMTHVNMEHHSSPLLVFLRYTISHHCMIVRKKIHRCKSPKHKQENDTSKQGAP</sequence>
<dbReference type="Proteomes" id="UP000829196">
    <property type="component" value="Unassembled WGS sequence"/>
</dbReference>
<dbReference type="AlphaFoldDB" id="A0A8T3AN40"/>
<comment type="caution">
    <text evidence="1">The sequence shown here is derived from an EMBL/GenBank/DDBJ whole genome shotgun (WGS) entry which is preliminary data.</text>
</comment>
<dbReference type="EMBL" id="JAGYWB010000015">
    <property type="protein sequence ID" value="KAI0497723.1"/>
    <property type="molecule type" value="Genomic_DNA"/>
</dbReference>
<keyword evidence="2" id="KW-1185">Reference proteome</keyword>
<gene>
    <name evidence="1" type="ORF">KFK09_020957</name>
</gene>
<evidence type="ECO:0000313" key="1">
    <source>
        <dbReference type="EMBL" id="KAI0497723.1"/>
    </source>
</evidence>
<name>A0A8T3AN40_DENNO</name>
<proteinExistence type="predicted"/>
<organism evidence="1 2">
    <name type="scientific">Dendrobium nobile</name>
    <name type="common">Orchid</name>
    <dbReference type="NCBI Taxonomy" id="94219"/>
    <lineage>
        <taxon>Eukaryota</taxon>
        <taxon>Viridiplantae</taxon>
        <taxon>Streptophyta</taxon>
        <taxon>Embryophyta</taxon>
        <taxon>Tracheophyta</taxon>
        <taxon>Spermatophyta</taxon>
        <taxon>Magnoliopsida</taxon>
        <taxon>Liliopsida</taxon>
        <taxon>Asparagales</taxon>
        <taxon>Orchidaceae</taxon>
        <taxon>Epidendroideae</taxon>
        <taxon>Malaxideae</taxon>
        <taxon>Dendrobiinae</taxon>
        <taxon>Dendrobium</taxon>
    </lineage>
</organism>
<evidence type="ECO:0000313" key="2">
    <source>
        <dbReference type="Proteomes" id="UP000829196"/>
    </source>
</evidence>
<accession>A0A8T3AN40</accession>
<reference evidence="1" key="1">
    <citation type="journal article" date="2022" name="Front. Genet.">
        <title>Chromosome-Scale Assembly of the Dendrobium nobile Genome Provides Insights Into the Molecular Mechanism of the Biosynthesis of the Medicinal Active Ingredient of Dendrobium.</title>
        <authorList>
            <person name="Xu Q."/>
            <person name="Niu S.-C."/>
            <person name="Li K.-L."/>
            <person name="Zheng P.-J."/>
            <person name="Zhang X.-J."/>
            <person name="Jia Y."/>
            <person name="Liu Y."/>
            <person name="Niu Y.-X."/>
            <person name="Yu L.-H."/>
            <person name="Chen D.-F."/>
            <person name="Zhang G.-Q."/>
        </authorList>
    </citation>
    <scope>NUCLEOTIDE SEQUENCE</scope>
    <source>
        <tissue evidence="1">Leaf</tissue>
    </source>
</reference>
<protein>
    <submittedName>
        <fullName evidence="1">Uncharacterized protein</fullName>
    </submittedName>
</protein>